<comment type="similarity">
    <text evidence="1 2">Belongs to the dTDP-4-dehydrorhamnose reductase family.</text>
</comment>
<dbReference type="PANTHER" id="PTHR10491">
    <property type="entry name" value="DTDP-4-DEHYDRORHAMNOSE REDUCTASE"/>
    <property type="match status" value="1"/>
</dbReference>
<dbReference type="GO" id="GO:0008831">
    <property type="term" value="F:dTDP-4-dehydrorhamnose reductase activity"/>
    <property type="evidence" value="ECO:0007669"/>
    <property type="project" value="UniProtKB-EC"/>
</dbReference>
<organism evidence="4 5">
    <name type="scientific">Micromonospora mirobrigensis</name>
    <dbReference type="NCBI Taxonomy" id="262898"/>
    <lineage>
        <taxon>Bacteria</taxon>
        <taxon>Bacillati</taxon>
        <taxon>Actinomycetota</taxon>
        <taxon>Actinomycetes</taxon>
        <taxon>Micromonosporales</taxon>
        <taxon>Micromonosporaceae</taxon>
        <taxon>Micromonospora</taxon>
    </lineage>
</organism>
<dbReference type="InterPro" id="IPR036291">
    <property type="entry name" value="NAD(P)-bd_dom_sf"/>
</dbReference>
<comment type="pathway">
    <text evidence="2">Carbohydrate biosynthesis; dTDP-L-rhamnose biosynthesis.</text>
</comment>
<dbReference type="Proteomes" id="UP000199504">
    <property type="component" value="Unassembled WGS sequence"/>
</dbReference>
<keyword evidence="2" id="KW-0560">Oxidoreductase</keyword>
<dbReference type="UniPathway" id="UPA00124"/>
<dbReference type="InterPro" id="IPR005913">
    <property type="entry name" value="dTDP_dehydrorham_reduct"/>
</dbReference>
<evidence type="ECO:0000256" key="2">
    <source>
        <dbReference type="RuleBase" id="RU364082"/>
    </source>
</evidence>
<evidence type="ECO:0000256" key="1">
    <source>
        <dbReference type="ARBA" id="ARBA00010944"/>
    </source>
</evidence>
<dbReference type="Pfam" id="PF04321">
    <property type="entry name" value="RmlD_sub_bind"/>
    <property type="match status" value="1"/>
</dbReference>
<evidence type="ECO:0000259" key="3">
    <source>
        <dbReference type="Pfam" id="PF04321"/>
    </source>
</evidence>
<gene>
    <name evidence="4" type="ORF">GA0070564_102589</name>
</gene>
<dbReference type="EC" id="1.1.1.133" evidence="2"/>
<proteinExistence type="inferred from homology"/>
<dbReference type="NCBIfam" id="TIGR01214">
    <property type="entry name" value="rmlD"/>
    <property type="match status" value="1"/>
</dbReference>
<accession>A0A1C4WY85</accession>
<dbReference type="GO" id="GO:0005829">
    <property type="term" value="C:cytosol"/>
    <property type="evidence" value="ECO:0007669"/>
    <property type="project" value="TreeGrafter"/>
</dbReference>
<keyword evidence="5" id="KW-1185">Reference proteome</keyword>
<dbReference type="SUPFAM" id="SSF51735">
    <property type="entry name" value="NAD(P)-binding Rossmann-fold domains"/>
    <property type="match status" value="1"/>
</dbReference>
<feature type="domain" description="RmlD-like substrate binding" evidence="3">
    <location>
        <begin position="13"/>
        <end position="295"/>
    </location>
</feature>
<evidence type="ECO:0000313" key="4">
    <source>
        <dbReference type="EMBL" id="SCF01138.1"/>
    </source>
</evidence>
<evidence type="ECO:0000313" key="5">
    <source>
        <dbReference type="Proteomes" id="UP000199504"/>
    </source>
</evidence>
<reference evidence="5" key="1">
    <citation type="submission" date="2016-06" db="EMBL/GenBank/DDBJ databases">
        <authorList>
            <person name="Varghese N."/>
            <person name="Submissions Spin"/>
        </authorList>
    </citation>
    <scope>NUCLEOTIDE SEQUENCE [LARGE SCALE GENOMIC DNA]</scope>
    <source>
        <strain evidence="5">DSM 44830</strain>
    </source>
</reference>
<dbReference type="AlphaFoldDB" id="A0A1C4WY85"/>
<keyword evidence="2" id="KW-0521">NADP</keyword>
<dbReference type="RefSeq" id="WP_091606365.1">
    <property type="nucleotide sequence ID" value="NZ_FMCX01000002.1"/>
</dbReference>
<dbReference type="EMBL" id="FMCX01000002">
    <property type="protein sequence ID" value="SCF01138.1"/>
    <property type="molecule type" value="Genomic_DNA"/>
</dbReference>
<dbReference type="OrthoDB" id="9803892at2"/>
<dbReference type="InterPro" id="IPR029903">
    <property type="entry name" value="RmlD-like-bd"/>
</dbReference>
<dbReference type="STRING" id="262898.GA0070564_102589"/>
<dbReference type="GO" id="GO:0019305">
    <property type="term" value="P:dTDP-rhamnose biosynthetic process"/>
    <property type="evidence" value="ECO:0007669"/>
    <property type="project" value="UniProtKB-UniPathway"/>
</dbReference>
<dbReference type="Gene3D" id="3.40.50.720">
    <property type="entry name" value="NAD(P)-binding Rossmann-like Domain"/>
    <property type="match status" value="1"/>
</dbReference>
<protein>
    <recommendedName>
        <fullName evidence="2">dTDP-4-dehydrorhamnose reductase</fullName>
        <ecNumber evidence="2">1.1.1.133</ecNumber>
    </recommendedName>
</protein>
<comment type="function">
    <text evidence="2">Catalyzes the reduction of dTDP-6-deoxy-L-lyxo-4-hexulose to yield dTDP-L-rhamnose.</text>
</comment>
<name>A0A1C4WY85_9ACTN</name>
<dbReference type="Gene3D" id="3.90.25.10">
    <property type="entry name" value="UDP-galactose 4-epimerase, domain 1"/>
    <property type="match status" value="1"/>
</dbReference>
<dbReference type="PANTHER" id="PTHR10491:SF4">
    <property type="entry name" value="METHIONINE ADENOSYLTRANSFERASE 2 SUBUNIT BETA"/>
    <property type="match status" value="1"/>
</dbReference>
<sequence length="303" mass="32263">MREPAAGDRPTTRLLVTGAGGLLGRELRTVLAARPDLTVTAATRADLDVTDAAAVRAAVAGHDAVFNAAAFTDVDAAERQERTATEVNGHAVAHLARACAETGARLLHVSTDYVFAGDTDRPYAESAPPAPINAYGRSKLAGELAVARLLPDAGWVVRTAWLQSARGPSFVTTILRLAERQEQLHVVDDQYGQPTWARALARQLVALLDAALAGRAAPGVYHGTCAGRSSWHELAREVFALRGLDPDRVRPMPRSRLADRAPRPACTVLGHDRWAEAGLPALPHWRVSLAEAAADAGWSPGLR</sequence>
<dbReference type="CDD" id="cd05254">
    <property type="entry name" value="dTDP_HR_like_SDR_e"/>
    <property type="match status" value="1"/>
</dbReference>